<dbReference type="EMBL" id="GL732570">
    <property type="protein sequence ID" value="EFX76224.1"/>
    <property type="molecule type" value="Genomic_DNA"/>
</dbReference>
<reference evidence="1 2" key="1">
    <citation type="journal article" date="2011" name="Science">
        <title>The ecoresponsive genome of Daphnia pulex.</title>
        <authorList>
            <person name="Colbourne J.K."/>
            <person name="Pfrender M.E."/>
            <person name="Gilbert D."/>
            <person name="Thomas W.K."/>
            <person name="Tucker A."/>
            <person name="Oakley T.H."/>
            <person name="Tokishita S."/>
            <person name="Aerts A."/>
            <person name="Arnold G.J."/>
            <person name="Basu M.K."/>
            <person name="Bauer D.J."/>
            <person name="Caceres C.E."/>
            <person name="Carmel L."/>
            <person name="Casola C."/>
            <person name="Choi J.H."/>
            <person name="Detter J.C."/>
            <person name="Dong Q."/>
            <person name="Dusheyko S."/>
            <person name="Eads B.D."/>
            <person name="Frohlich T."/>
            <person name="Geiler-Samerotte K.A."/>
            <person name="Gerlach D."/>
            <person name="Hatcher P."/>
            <person name="Jogdeo S."/>
            <person name="Krijgsveld J."/>
            <person name="Kriventseva E.V."/>
            <person name="Kultz D."/>
            <person name="Laforsch C."/>
            <person name="Lindquist E."/>
            <person name="Lopez J."/>
            <person name="Manak J.R."/>
            <person name="Muller J."/>
            <person name="Pangilinan J."/>
            <person name="Patwardhan R.P."/>
            <person name="Pitluck S."/>
            <person name="Pritham E.J."/>
            <person name="Rechtsteiner A."/>
            <person name="Rho M."/>
            <person name="Rogozin I.B."/>
            <person name="Sakarya O."/>
            <person name="Salamov A."/>
            <person name="Schaack S."/>
            <person name="Shapiro H."/>
            <person name="Shiga Y."/>
            <person name="Skalitzky C."/>
            <person name="Smith Z."/>
            <person name="Souvorov A."/>
            <person name="Sung W."/>
            <person name="Tang Z."/>
            <person name="Tsuchiya D."/>
            <person name="Tu H."/>
            <person name="Vos H."/>
            <person name="Wang M."/>
            <person name="Wolf Y.I."/>
            <person name="Yamagata H."/>
            <person name="Yamada T."/>
            <person name="Ye Y."/>
            <person name="Shaw J.R."/>
            <person name="Andrews J."/>
            <person name="Crease T.J."/>
            <person name="Tang H."/>
            <person name="Lucas S.M."/>
            <person name="Robertson H.M."/>
            <person name="Bork P."/>
            <person name="Koonin E.V."/>
            <person name="Zdobnov E.M."/>
            <person name="Grigoriev I.V."/>
            <person name="Lynch M."/>
            <person name="Boore J.L."/>
        </authorList>
    </citation>
    <scope>NUCLEOTIDE SEQUENCE [LARGE SCALE GENOMIC DNA]</scope>
</reference>
<gene>
    <name evidence="1" type="ORF">DAPPUDRAFT_322534</name>
</gene>
<proteinExistence type="predicted"/>
<dbReference type="KEGG" id="dpx:DAPPUDRAFT_322534"/>
<name>E9GWB1_DAPPU</name>
<keyword evidence="2" id="KW-1185">Reference proteome</keyword>
<dbReference type="Proteomes" id="UP000000305">
    <property type="component" value="Unassembled WGS sequence"/>
</dbReference>
<protein>
    <submittedName>
        <fullName evidence="1">Uncharacterized protein</fullName>
    </submittedName>
</protein>
<evidence type="ECO:0000313" key="2">
    <source>
        <dbReference type="Proteomes" id="UP000000305"/>
    </source>
</evidence>
<dbReference type="HOGENOM" id="CLU_2212566_0_0_1"/>
<sequence>MDYALRVLTLGHFICIPLLSKYWTVTHHDNEDNDTLVDIDLESEICLLKDRKDIDINRAFKIAVYNTELFNVSAANYEDFFSDIIESCLRCRSVPQHARFTPVPQAH</sequence>
<evidence type="ECO:0000313" key="1">
    <source>
        <dbReference type="EMBL" id="EFX76224.1"/>
    </source>
</evidence>
<dbReference type="AlphaFoldDB" id="E9GWB1"/>
<organism evidence="1 2">
    <name type="scientific">Daphnia pulex</name>
    <name type="common">Water flea</name>
    <dbReference type="NCBI Taxonomy" id="6669"/>
    <lineage>
        <taxon>Eukaryota</taxon>
        <taxon>Metazoa</taxon>
        <taxon>Ecdysozoa</taxon>
        <taxon>Arthropoda</taxon>
        <taxon>Crustacea</taxon>
        <taxon>Branchiopoda</taxon>
        <taxon>Diplostraca</taxon>
        <taxon>Cladocera</taxon>
        <taxon>Anomopoda</taxon>
        <taxon>Daphniidae</taxon>
        <taxon>Daphnia</taxon>
    </lineage>
</organism>
<dbReference type="InParanoid" id="E9GWB1"/>
<accession>E9GWB1</accession>